<evidence type="ECO:0000259" key="1">
    <source>
        <dbReference type="Pfam" id="PF00149"/>
    </source>
</evidence>
<dbReference type="SUPFAM" id="SSF52540">
    <property type="entry name" value="P-loop containing nucleoside triphosphate hydrolases"/>
    <property type="match status" value="1"/>
</dbReference>
<name>A0A1Q8ENK3_9PSED</name>
<organism evidence="3 4">
    <name type="scientific">Pseudomonas chlororaphis</name>
    <dbReference type="NCBI Taxonomy" id="587753"/>
    <lineage>
        <taxon>Bacteria</taxon>
        <taxon>Pseudomonadati</taxon>
        <taxon>Pseudomonadota</taxon>
        <taxon>Gammaproteobacteria</taxon>
        <taxon>Pseudomonadales</taxon>
        <taxon>Pseudomonadaceae</taxon>
        <taxon>Pseudomonas</taxon>
    </lineage>
</organism>
<dbReference type="Gene3D" id="3.60.21.10">
    <property type="match status" value="1"/>
</dbReference>
<dbReference type="InterPro" id="IPR004843">
    <property type="entry name" value="Calcineurin-like_PHP"/>
</dbReference>
<dbReference type="PANTHER" id="PTHR31302">
    <property type="entry name" value="TRANSMEMBRANE PROTEIN WITH METALLOPHOSPHOESTERASE DOMAIN-RELATED"/>
    <property type="match status" value="1"/>
</dbReference>
<dbReference type="AlphaFoldDB" id="A0A1Q8ENK3"/>
<dbReference type="Gene3D" id="3.40.50.300">
    <property type="entry name" value="P-loop containing nucleotide triphosphate hydrolases"/>
    <property type="match status" value="1"/>
</dbReference>
<sequence length="1095" mass="124725">MPNHHSLHWLHLSDIHFHKKTAWADSRARRKLLEFLTRKFQDGKLPKPQLIFCTGDIAFGQTPDSPMPEQYAPAKDFFDQLLACCGLERERLFVVPGNHDVNRKKVLAGQQHHLRTMAKTSQQHTQEISSRFDSLSAELKEDMKRMEDYGVFTAEYLPHLHDPMRHLYARQIDLSGVKIGIAGFNSAWSCYDNDDKGQMWLGAEWQFNYMDSALEGSDLKIGLIHHPRDWFNQAEIEIIKKRKAHDFQFWLHGHSHNPWLDPGQRLIKLEAGAIGADTDDQFGFNLVSLDLQQGSGIAHLFEYKNGWKAQTVADMAEEDGLWHFKHSVRAAATPAVTVPDRAETSPLAAPKSPPADAVPEPTALFGRDKLIATLTATLKEKPSIALYGLSGNGKTTLIKELHRQAAFQGTVFVDIHSSRQMTAGELFRRLLDALNNRREDPLPPSGSVEEQAQALTRLYPHTQNAFIWIDGAHLLLERSQWRNPEIRTLLAALMKAFPDWRWVYELSEKPEEGSFGRDCAIQEIPGLDRPGLAALLAAKAPQEQKAEWTYTGNNLKALYQWLGGGQGGTAHTLAIELLATIALERKSTPLAVYQNLRNEVIERLDEKLLSIIHDEVLGDAEHRLLKVLALYRNAIPQDHADYLEDRLGIHDAWQNLRKRGLLPLDNNKDHYLHGFIASWTRQKKLALKDAELTPDYAEQISAEVAEMHLLIAHCWQRQIGRQKEQINFQRANETFFHLLCCNELGNIQEWIDHLAGKETGWSNEALWAIYHRRRDANEPIERQQEVLQLLTNIHPREHKAQRFLGECLQKTQGKNSDDALQAFEKALALSPQFPPYLANLGKLLLGRGKIGAEEFLLRLEEHQKAYPEAIDNHVQSIQNRCQELVGDTSEAALQRRQALDNGSKNPALYNEEAKYQLEHCNDANEALRVLDLADKRQCSNDYSQAIRGKVLEELGRGPEASTHRRQAIDDGSKNPALYSEEARYQLEQRNDANEALRVLDLADKRQCSNNYNQAIRGKVLEELGRGPEASKLRIARIEAGVHDPVFYADEATYQLEKMHDPQEALRLLDLACLEHCDDHVIQSIRRKILQRKNQR</sequence>
<dbReference type="SUPFAM" id="SSF48452">
    <property type="entry name" value="TPR-like"/>
    <property type="match status" value="1"/>
</dbReference>
<dbReference type="InterPro" id="IPR057575">
    <property type="entry name" value="nSTAND6_dom"/>
</dbReference>
<accession>A0A1Q8ENK3</accession>
<feature type="domain" description="Calcineurin-like phosphoesterase" evidence="1">
    <location>
        <begin position="10"/>
        <end position="258"/>
    </location>
</feature>
<dbReference type="InterPro" id="IPR011990">
    <property type="entry name" value="TPR-like_helical_dom_sf"/>
</dbReference>
<dbReference type="InterPro" id="IPR051158">
    <property type="entry name" value="Metallophosphoesterase_sf"/>
</dbReference>
<dbReference type="PANTHER" id="PTHR31302:SF0">
    <property type="entry name" value="TRANSMEMBRANE PROTEIN WITH METALLOPHOSPHOESTERASE DOMAIN"/>
    <property type="match status" value="1"/>
</dbReference>
<evidence type="ECO:0000313" key="3">
    <source>
        <dbReference type="EMBL" id="OLF53351.1"/>
    </source>
</evidence>
<reference evidence="3 4" key="1">
    <citation type="submission" date="2016-12" db="EMBL/GenBank/DDBJ databases">
        <authorList>
            <person name="Song W.-J."/>
            <person name="Kurnit D.M."/>
        </authorList>
    </citation>
    <scope>NUCLEOTIDE SEQUENCE [LARGE SCALE GENOMIC DNA]</scope>
    <source>
        <strain evidence="3 4">PCL1601</strain>
    </source>
</reference>
<dbReference type="Gene3D" id="1.25.40.10">
    <property type="entry name" value="Tetratricopeptide repeat domain"/>
    <property type="match status" value="1"/>
</dbReference>
<comment type="caution">
    <text evidence="3">The sequence shown here is derived from an EMBL/GenBank/DDBJ whole genome shotgun (WGS) entry which is preliminary data.</text>
</comment>
<evidence type="ECO:0008006" key="5">
    <source>
        <dbReference type="Google" id="ProtNLM"/>
    </source>
</evidence>
<dbReference type="SUPFAM" id="SSF56300">
    <property type="entry name" value="Metallo-dependent phosphatases"/>
    <property type="match status" value="1"/>
</dbReference>
<dbReference type="Pfam" id="PF25201">
    <property type="entry name" value="nSTAND6"/>
    <property type="match status" value="1"/>
</dbReference>
<gene>
    <name evidence="3" type="ORF">BTN82_17900</name>
</gene>
<dbReference type="RefSeq" id="WP_075120448.1">
    <property type="nucleotide sequence ID" value="NZ_MSCT01000015.1"/>
</dbReference>
<dbReference type="GO" id="GO:0016787">
    <property type="term" value="F:hydrolase activity"/>
    <property type="evidence" value="ECO:0007669"/>
    <property type="project" value="InterPro"/>
</dbReference>
<evidence type="ECO:0000259" key="2">
    <source>
        <dbReference type="Pfam" id="PF25201"/>
    </source>
</evidence>
<dbReference type="Pfam" id="PF00149">
    <property type="entry name" value="Metallophos"/>
    <property type="match status" value="1"/>
</dbReference>
<dbReference type="EMBL" id="MSCT01000015">
    <property type="protein sequence ID" value="OLF53351.1"/>
    <property type="molecule type" value="Genomic_DNA"/>
</dbReference>
<protein>
    <recommendedName>
        <fullName evidence="5">Calcineurin-like phosphoesterase domain-containing protein</fullName>
    </recommendedName>
</protein>
<feature type="domain" description="Novel STAND NTPase 6" evidence="2">
    <location>
        <begin position="364"/>
        <end position="510"/>
    </location>
</feature>
<evidence type="ECO:0000313" key="4">
    <source>
        <dbReference type="Proteomes" id="UP000185578"/>
    </source>
</evidence>
<dbReference type="InterPro" id="IPR029052">
    <property type="entry name" value="Metallo-depent_PP-like"/>
</dbReference>
<dbReference type="Proteomes" id="UP000185578">
    <property type="component" value="Unassembled WGS sequence"/>
</dbReference>
<proteinExistence type="predicted"/>
<dbReference type="OrthoDB" id="9811542at2"/>
<dbReference type="InterPro" id="IPR027417">
    <property type="entry name" value="P-loop_NTPase"/>
</dbReference>
<dbReference type="CDD" id="cd00009">
    <property type="entry name" value="AAA"/>
    <property type="match status" value="1"/>
</dbReference>